<dbReference type="PANTHER" id="PTHR21198">
    <property type="entry name" value="GLUTAMATE RACEMASE"/>
    <property type="match status" value="1"/>
</dbReference>
<gene>
    <name evidence="3" type="ORF">IQ35_01311</name>
</gene>
<accession>A0A562KI10</accession>
<dbReference type="RefSeq" id="WP_021245597.1">
    <property type="nucleotide sequence ID" value="NZ_JACIIY010000002.1"/>
</dbReference>
<dbReference type="InterPro" id="IPR015942">
    <property type="entry name" value="Asp/Glu/hydantoin_racemase"/>
</dbReference>
<sequence length="235" mass="25904">MRKLGLIGGLSWISTARYYEIINRTVHRAKGGQHSAPLLIESLDFAQVAGSVTQDDWDSAADHLTGAARRLEQAGAQSLLICANSMHRVYERVQETVSIPIIHIADVVGARMAGDNVEKAALIGTRNVMMEKFYRQRLVSHGVSLLPPDMELADRINHIVYDELTVGKVNRESERFMRSELTDIAKEDVQAVVLACTELELIVDVKANVLPIYDCTSIHAKAGAAFILGEQEPGR</sequence>
<name>A0A562KI10_SPHWJ</name>
<dbReference type="InterPro" id="IPR004380">
    <property type="entry name" value="Asp_race"/>
</dbReference>
<keyword evidence="2" id="KW-0413">Isomerase</keyword>
<dbReference type="Pfam" id="PF01177">
    <property type="entry name" value="Asp_Glu_race"/>
    <property type="match status" value="1"/>
</dbReference>
<comment type="caution">
    <text evidence="3">The sequence shown here is derived from an EMBL/GenBank/DDBJ whole genome shotgun (WGS) entry which is preliminary data.</text>
</comment>
<protein>
    <submittedName>
        <fullName evidence="3">Aspartate racemase</fullName>
    </submittedName>
</protein>
<evidence type="ECO:0000313" key="4">
    <source>
        <dbReference type="Proteomes" id="UP000316624"/>
    </source>
</evidence>
<comment type="similarity">
    <text evidence="1">Belongs to the aspartate/glutamate racemases family.</text>
</comment>
<dbReference type="SUPFAM" id="SSF53681">
    <property type="entry name" value="Aspartate/glutamate racemase"/>
    <property type="match status" value="2"/>
</dbReference>
<dbReference type="PANTHER" id="PTHR21198:SF7">
    <property type="entry name" value="ASPARTATE-GLUTAMATE RACEMASE FAMILY"/>
    <property type="match status" value="1"/>
</dbReference>
<dbReference type="NCBIfam" id="TIGR00035">
    <property type="entry name" value="asp_race"/>
    <property type="match status" value="1"/>
</dbReference>
<dbReference type="Proteomes" id="UP000316624">
    <property type="component" value="Unassembled WGS sequence"/>
</dbReference>
<dbReference type="InterPro" id="IPR001920">
    <property type="entry name" value="Asp/Glu_race"/>
</dbReference>
<dbReference type="Gene3D" id="3.40.50.1860">
    <property type="match status" value="2"/>
</dbReference>
<dbReference type="GO" id="GO:0047661">
    <property type="term" value="F:amino-acid racemase activity"/>
    <property type="evidence" value="ECO:0007669"/>
    <property type="project" value="InterPro"/>
</dbReference>
<proteinExistence type="inferred from homology"/>
<keyword evidence="4" id="KW-1185">Reference proteome</keyword>
<organism evidence="3 4">
    <name type="scientific">Sphingobium wenxiniae (strain DSM 21828 / CGMCC 1.7748 / JZ-1)</name>
    <dbReference type="NCBI Taxonomy" id="595605"/>
    <lineage>
        <taxon>Bacteria</taxon>
        <taxon>Pseudomonadati</taxon>
        <taxon>Pseudomonadota</taxon>
        <taxon>Alphaproteobacteria</taxon>
        <taxon>Sphingomonadales</taxon>
        <taxon>Sphingomonadaceae</taxon>
        <taxon>Sphingobium</taxon>
    </lineage>
</organism>
<evidence type="ECO:0000256" key="1">
    <source>
        <dbReference type="ARBA" id="ARBA00007847"/>
    </source>
</evidence>
<dbReference type="EMBL" id="VLKK01000004">
    <property type="protein sequence ID" value="TWH95059.1"/>
    <property type="molecule type" value="Genomic_DNA"/>
</dbReference>
<evidence type="ECO:0000313" key="3">
    <source>
        <dbReference type="EMBL" id="TWH95059.1"/>
    </source>
</evidence>
<dbReference type="AlphaFoldDB" id="A0A562KI10"/>
<reference evidence="3 4" key="1">
    <citation type="journal article" date="2015" name="Stand. Genomic Sci.">
        <title>Genomic Encyclopedia of Bacterial and Archaeal Type Strains, Phase III: the genomes of soil and plant-associated and newly described type strains.</title>
        <authorList>
            <person name="Whitman W.B."/>
            <person name="Woyke T."/>
            <person name="Klenk H.P."/>
            <person name="Zhou Y."/>
            <person name="Lilburn T.G."/>
            <person name="Beck B.J."/>
            <person name="De Vos P."/>
            <person name="Vandamme P."/>
            <person name="Eisen J.A."/>
            <person name="Garrity G."/>
            <person name="Hugenholtz P."/>
            <person name="Kyrpides N.C."/>
        </authorList>
    </citation>
    <scope>NUCLEOTIDE SEQUENCE [LARGE SCALE GENOMIC DNA]</scope>
    <source>
        <strain evidence="3 4">CGMCC 1.7748</strain>
    </source>
</reference>
<evidence type="ECO:0000256" key="2">
    <source>
        <dbReference type="ARBA" id="ARBA00023235"/>
    </source>
</evidence>